<dbReference type="GO" id="GO:0015794">
    <property type="term" value="P:glycerol-3-phosphate transmembrane transport"/>
    <property type="evidence" value="ECO:0007669"/>
    <property type="project" value="TreeGrafter"/>
</dbReference>
<evidence type="ECO:0000313" key="11">
    <source>
        <dbReference type="Proteomes" id="UP000678374"/>
    </source>
</evidence>
<dbReference type="GO" id="GO:0008643">
    <property type="term" value="P:carbohydrate transport"/>
    <property type="evidence" value="ECO:0007669"/>
    <property type="project" value="InterPro"/>
</dbReference>
<dbReference type="SUPFAM" id="SSF50331">
    <property type="entry name" value="MOP-like"/>
    <property type="match status" value="1"/>
</dbReference>
<dbReference type="Gene3D" id="2.40.50.100">
    <property type="match status" value="1"/>
</dbReference>
<dbReference type="GO" id="GO:0055052">
    <property type="term" value="C:ATP-binding cassette (ABC) transporter complex, substrate-binding subunit-containing"/>
    <property type="evidence" value="ECO:0007669"/>
    <property type="project" value="TreeGrafter"/>
</dbReference>
<dbReference type="Pfam" id="PF00005">
    <property type="entry name" value="ABC_tran"/>
    <property type="match status" value="1"/>
</dbReference>
<dbReference type="Gene3D" id="2.40.50.140">
    <property type="entry name" value="Nucleic acid-binding proteins"/>
    <property type="match status" value="1"/>
</dbReference>
<dbReference type="GO" id="GO:0005524">
    <property type="term" value="F:ATP binding"/>
    <property type="evidence" value="ECO:0007669"/>
    <property type="project" value="UniProtKB-KW"/>
</dbReference>
<dbReference type="Pfam" id="PF08402">
    <property type="entry name" value="TOBE_2"/>
    <property type="match status" value="1"/>
</dbReference>
<dbReference type="FunFam" id="3.40.50.300:FF:000042">
    <property type="entry name" value="Maltose/maltodextrin ABC transporter, ATP-binding protein"/>
    <property type="match status" value="1"/>
</dbReference>
<evidence type="ECO:0000313" key="10">
    <source>
        <dbReference type="EMBL" id="MBQ0957400.1"/>
    </source>
</evidence>
<evidence type="ECO:0000256" key="6">
    <source>
        <dbReference type="ARBA" id="ARBA00022840"/>
    </source>
</evidence>
<keyword evidence="3" id="KW-0997">Cell inner membrane</keyword>
<dbReference type="AlphaFoldDB" id="A0A940YQ32"/>
<dbReference type="PROSITE" id="PS50893">
    <property type="entry name" value="ABC_TRANSPORTER_2"/>
    <property type="match status" value="1"/>
</dbReference>
<proteinExistence type="predicted"/>
<dbReference type="GO" id="GO:0016887">
    <property type="term" value="F:ATP hydrolysis activity"/>
    <property type="evidence" value="ECO:0007669"/>
    <property type="project" value="InterPro"/>
</dbReference>
<keyword evidence="5" id="KW-0547">Nucleotide-binding</keyword>
<dbReference type="NCBIfam" id="NF008653">
    <property type="entry name" value="PRK11650.1"/>
    <property type="match status" value="1"/>
</dbReference>
<dbReference type="InterPro" id="IPR003593">
    <property type="entry name" value="AAA+_ATPase"/>
</dbReference>
<dbReference type="SMART" id="SM00382">
    <property type="entry name" value="AAA"/>
    <property type="match status" value="1"/>
</dbReference>
<protein>
    <submittedName>
        <fullName evidence="10">Sn-glycerol-3-phosphate import ATP-binding protein UgpC</fullName>
    </submittedName>
</protein>
<dbReference type="PANTHER" id="PTHR43875">
    <property type="entry name" value="MALTODEXTRIN IMPORT ATP-BINDING PROTEIN MSMX"/>
    <property type="match status" value="1"/>
</dbReference>
<reference evidence="10" key="1">
    <citation type="submission" date="2021-04" db="EMBL/GenBank/DDBJ databases">
        <title>The genome sequence of Ideonella sp. 4Y11.</title>
        <authorList>
            <person name="Liu Y."/>
        </authorList>
    </citation>
    <scope>NUCLEOTIDE SEQUENCE</scope>
    <source>
        <strain evidence="10">4Y11</strain>
    </source>
</reference>
<keyword evidence="11" id="KW-1185">Reference proteome</keyword>
<dbReference type="EMBL" id="JAGQDE010000001">
    <property type="protein sequence ID" value="MBQ0957400.1"/>
    <property type="molecule type" value="Genomic_DNA"/>
</dbReference>
<dbReference type="GO" id="GO:0140359">
    <property type="term" value="F:ABC-type transporter activity"/>
    <property type="evidence" value="ECO:0007669"/>
    <property type="project" value="InterPro"/>
</dbReference>
<evidence type="ECO:0000256" key="3">
    <source>
        <dbReference type="ARBA" id="ARBA00022519"/>
    </source>
</evidence>
<comment type="caution">
    <text evidence="10">The sequence shown here is derived from an EMBL/GenBank/DDBJ whole genome shotgun (WGS) entry which is preliminary data.</text>
</comment>
<evidence type="ECO:0000256" key="5">
    <source>
        <dbReference type="ARBA" id="ARBA00022741"/>
    </source>
</evidence>
<organism evidence="10 11">
    <name type="scientific">Ideonella aquatica</name>
    <dbReference type="NCBI Taxonomy" id="2824119"/>
    <lineage>
        <taxon>Bacteria</taxon>
        <taxon>Pseudomonadati</taxon>
        <taxon>Pseudomonadota</taxon>
        <taxon>Betaproteobacteria</taxon>
        <taxon>Burkholderiales</taxon>
        <taxon>Sphaerotilaceae</taxon>
        <taxon>Ideonella</taxon>
    </lineage>
</organism>
<dbReference type="Gene3D" id="3.40.50.300">
    <property type="entry name" value="P-loop containing nucleotide triphosphate hydrolases"/>
    <property type="match status" value="1"/>
</dbReference>
<feature type="domain" description="ABC transporter" evidence="9">
    <location>
        <begin position="4"/>
        <end position="238"/>
    </location>
</feature>
<dbReference type="InterPro" id="IPR015855">
    <property type="entry name" value="ABC_transpr_MalK-like"/>
</dbReference>
<dbReference type="InterPro" id="IPR008995">
    <property type="entry name" value="Mo/tungstate-bd_C_term_dom"/>
</dbReference>
<keyword evidence="4" id="KW-0762">Sugar transport</keyword>
<evidence type="ECO:0000256" key="7">
    <source>
        <dbReference type="ARBA" id="ARBA00022967"/>
    </source>
</evidence>
<dbReference type="CDD" id="cd03301">
    <property type="entry name" value="ABC_MalK_N"/>
    <property type="match status" value="1"/>
</dbReference>
<gene>
    <name evidence="10" type="ORF">KAK06_00385</name>
</gene>
<dbReference type="GO" id="GO:0001407">
    <property type="term" value="P:glycerophosphodiester transmembrane transport"/>
    <property type="evidence" value="ECO:0007669"/>
    <property type="project" value="TreeGrafter"/>
</dbReference>
<keyword evidence="1" id="KW-0813">Transport</keyword>
<dbReference type="Proteomes" id="UP000678374">
    <property type="component" value="Unassembled WGS sequence"/>
</dbReference>
<dbReference type="InterPro" id="IPR003439">
    <property type="entry name" value="ABC_transporter-like_ATP-bd"/>
</dbReference>
<dbReference type="InterPro" id="IPR027417">
    <property type="entry name" value="P-loop_NTPase"/>
</dbReference>
<keyword evidence="6 10" id="KW-0067">ATP-binding</keyword>
<keyword evidence="8" id="KW-0472">Membrane</keyword>
<evidence type="ECO:0000256" key="4">
    <source>
        <dbReference type="ARBA" id="ARBA00022597"/>
    </source>
</evidence>
<dbReference type="InterPro" id="IPR013611">
    <property type="entry name" value="Transp-assoc_OB_typ2"/>
</dbReference>
<keyword evidence="2" id="KW-1003">Cell membrane</keyword>
<name>A0A940YQ32_9BURK</name>
<dbReference type="RefSeq" id="WP_210799704.1">
    <property type="nucleotide sequence ID" value="NZ_JAGQDE010000001.1"/>
</dbReference>
<accession>A0A940YQ32</accession>
<dbReference type="SUPFAM" id="SSF52540">
    <property type="entry name" value="P-loop containing nucleoside triphosphate hydrolases"/>
    <property type="match status" value="1"/>
</dbReference>
<dbReference type="InterPro" id="IPR017871">
    <property type="entry name" value="ABC_transporter-like_CS"/>
</dbReference>
<evidence type="ECO:0000256" key="2">
    <source>
        <dbReference type="ARBA" id="ARBA00022475"/>
    </source>
</evidence>
<evidence type="ECO:0000259" key="9">
    <source>
        <dbReference type="PROSITE" id="PS50893"/>
    </source>
</evidence>
<dbReference type="PANTHER" id="PTHR43875:SF12">
    <property type="entry name" value="SN-GLYCEROL-3-PHOSPHATE IMPORT ATP-BINDING PROTEIN UGPC"/>
    <property type="match status" value="1"/>
</dbReference>
<evidence type="ECO:0000256" key="8">
    <source>
        <dbReference type="ARBA" id="ARBA00023136"/>
    </source>
</evidence>
<dbReference type="InterPro" id="IPR012340">
    <property type="entry name" value="NA-bd_OB-fold"/>
</dbReference>
<keyword evidence="7" id="KW-1278">Translocase</keyword>
<dbReference type="PROSITE" id="PS00211">
    <property type="entry name" value="ABC_TRANSPORTER_1"/>
    <property type="match status" value="1"/>
</dbReference>
<sequence length="355" mass="38681">MASISLRGVEKAYGHGAKANKVIHGLDAEIMDGEFIVIVGPSGCGKSTLLRMVAGLEEITGGEIAIGARVVNQLEPSQRDIAMVFQNYALYPHMSVYDNMAYGLKIAGRPKAEIDERVRKAAGILELGHLLERRPRELSGGQRQRVAMGRAIVRQPQVFLFDEPLSNLDAKLRAQTRLEIQKLHRELGITSLFVTHDQVEAMTLAQRMIVMNGGRMEQFGTPEAVYSRPASTFVAGFIGSPPMNLLDGQAQDGAFVRDGVRLALRAAAPRTGPLVLGLRPEHAQIDPLGWPLQVQTVEMLGAERLVHGQLLGQGFTLRIDSTLPAPQPGDTVGLSADPTHLHWFDPVSRSRVDLA</sequence>
<evidence type="ECO:0000256" key="1">
    <source>
        <dbReference type="ARBA" id="ARBA00022448"/>
    </source>
</evidence>
<dbReference type="InterPro" id="IPR047641">
    <property type="entry name" value="ABC_transpr_MalK/UgpC-like"/>
</dbReference>